<keyword evidence="14" id="KW-1185">Reference proteome</keyword>
<dbReference type="Gene3D" id="3.40.50.300">
    <property type="entry name" value="P-loop containing nucleotide triphosphate hydrolases"/>
    <property type="match status" value="1"/>
</dbReference>
<evidence type="ECO:0000256" key="10">
    <source>
        <dbReference type="ARBA" id="ARBA00023288"/>
    </source>
</evidence>
<dbReference type="CDD" id="cd00878">
    <property type="entry name" value="Arf_Arl"/>
    <property type="match status" value="1"/>
</dbReference>
<sequence>MSGLDAAGKTTILKHGEIVAIMPTAGQNVEIIAYKHLDFICWDVGGPDKIRPLWRHYYQDTRARIMVVDSNDHYRLAEAAHECRKQCSEPELLGVPLLILANKQDLPGALNIEDMAHEFNKGEGSVQGCIATTGEGVYEGLDWLAWAVDHLIPRPQEISSENSLPDGRRE</sequence>
<dbReference type="GO" id="GO:0005794">
    <property type="term" value="C:Golgi apparatus"/>
    <property type="evidence" value="ECO:0007669"/>
    <property type="project" value="UniProtKB-SubCell"/>
</dbReference>
<protein>
    <submittedName>
        <fullName evidence="13">ADP-ribosylation factor, putative</fullName>
    </submittedName>
</protein>
<dbReference type="EMBL" id="CYKH01000109">
    <property type="protein sequence ID" value="CUE71451.1"/>
    <property type="molecule type" value="Genomic_DNA"/>
</dbReference>
<keyword evidence="8" id="KW-0333">Golgi apparatus</keyword>
<dbReference type="Pfam" id="PF00025">
    <property type="entry name" value="Arf"/>
    <property type="match status" value="1"/>
</dbReference>
<keyword evidence="5 11" id="KW-0547">Nucleotide-binding</keyword>
<accession>A0A0S4IS60</accession>
<dbReference type="Proteomes" id="UP000051952">
    <property type="component" value="Unassembled WGS sequence"/>
</dbReference>
<evidence type="ECO:0000256" key="3">
    <source>
        <dbReference type="ARBA" id="ARBA00022448"/>
    </source>
</evidence>
<dbReference type="FunFam" id="3.40.50.300:FF:003500">
    <property type="entry name" value="ADP-ribosylation factor 1"/>
    <property type="match status" value="1"/>
</dbReference>
<evidence type="ECO:0000256" key="11">
    <source>
        <dbReference type="PIRSR" id="PIRSR606689-1"/>
    </source>
</evidence>
<dbReference type="SMART" id="SM00178">
    <property type="entry name" value="SAR"/>
    <property type="match status" value="1"/>
</dbReference>
<dbReference type="VEuPathDB" id="TriTrypDB:BSAL_53270"/>
<proteinExistence type="inferred from homology"/>
<evidence type="ECO:0000256" key="2">
    <source>
        <dbReference type="ARBA" id="ARBA00010290"/>
    </source>
</evidence>
<dbReference type="GO" id="GO:0046872">
    <property type="term" value="F:metal ion binding"/>
    <property type="evidence" value="ECO:0007669"/>
    <property type="project" value="UniProtKB-KW"/>
</dbReference>
<dbReference type="PRINTS" id="PR00328">
    <property type="entry name" value="SAR1GTPBP"/>
</dbReference>
<dbReference type="GO" id="GO:0003924">
    <property type="term" value="F:GTPase activity"/>
    <property type="evidence" value="ECO:0007669"/>
    <property type="project" value="InterPro"/>
</dbReference>
<keyword evidence="7" id="KW-0653">Protein transport</keyword>
<evidence type="ECO:0000256" key="7">
    <source>
        <dbReference type="ARBA" id="ARBA00022927"/>
    </source>
</evidence>
<dbReference type="SUPFAM" id="SSF52540">
    <property type="entry name" value="P-loop containing nucleoside triphosphate hydrolases"/>
    <property type="match status" value="1"/>
</dbReference>
<evidence type="ECO:0000256" key="4">
    <source>
        <dbReference type="ARBA" id="ARBA00022707"/>
    </source>
</evidence>
<keyword evidence="4" id="KW-0519">Myristate</keyword>
<evidence type="ECO:0000256" key="8">
    <source>
        <dbReference type="ARBA" id="ARBA00023034"/>
    </source>
</evidence>
<dbReference type="OMA" id="IRILWIN"/>
<reference evidence="14" key="1">
    <citation type="submission" date="2015-09" db="EMBL/GenBank/DDBJ databases">
        <authorList>
            <consortium name="Pathogen Informatics"/>
        </authorList>
    </citation>
    <scope>NUCLEOTIDE SEQUENCE [LARGE SCALE GENOMIC DNA]</scope>
    <source>
        <strain evidence="14">Lake Konstanz</strain>
    </source>
</reference>
<keyword evidence="6" id="KW-0931">ER-Golgi transport</keyword>
<keyword evidence="12" id="KW-0460">Magnesium</keyword>
<dbReference type="AlphaFoldDB" id="A0A0S4IS60"/>
<organism evidence="13 14">
    <name type="scientific">Bodo saltans</name>
    <name type="common">Flagellated protozoan</name>
    <dbReference type="NCBI Taxonomy" id="75058"/>
    <lineage>
        <taxon>Eukaryota</taxon>
        <taxon>Discoba</taxon>
        <taxon>Euglenozoa</taxon>
        <taxon>Kinetoplastea</taxon>
        <taxon>Metakinetoplastina</taxon>
        <taxon>Eubodonida</taxon>
        <taxon>Bodonidae</taxon>
        <taxon>Bodo</taxon>
    </lineage>
</organism>
<feature type="binding site" evidence="12">
    <location>
        <position position="10"/>
    </location>
    <ligand>
        <name>Mg(2+)</name>
        <dbReference type="ChEBI" id="CHEBI:18420"/>
    </ligand>
</feature>
<name>A0A0S4IS60_BODSA</name>
<comment type="similarity">
    <text evidence="2">Belongs to the small GTPase superfamily. Arf family.</text>
</comment>
<gene>
    <name evidence="13" type="ORF">BSAL_53270</name>
</gene>
<keyword evidence="9 11" id="KW-0342">GTP-binding</keyword>
<comment type="subcellular location">
    <subcellularLocation>
        <location evidence="1">Golgi apparatus</location>
    </subcellularLocation>
</comment>
<dbReference type="PANTHER" id="PTHR11711">
    <property type="entry name" value="ADP RIBOSYLATION FACTOR-RELATED"/>
    <property type="match status" value="1"/>
</dbReference>
<feature type="binding site" evidence="11">
    <location>
        <begin position="102"/>
        <end position="105"/>
    </location>
    <ligand>
        <name>GTP</name>
        <dbReference type="ChEBI" id="CHEBI:37565"/>
    </ligand>
</feature>
<dbReference type="OrthoDB" id="2011769at2759"/>
<evidence type="ECO:0000256" key="12">
    <source>
        <dbReference type="PIRSR" id="PIRSR606689-2"/>
    </source>
</evidence>
<dbReference type="GO" id="GO:0005525">
    <property type="term" value="F:GTP binding"/>
    <property type="evidence" value="ECO:0007669"/>
    <property type="project" value="UniProtKB-KW"/>
</dbReference>
<evidence type="ECO:0000256" key="9">
    <source>
        <dbReference type="ARBA" id="ARBA00023134"/>
    </source>
</evidence>
<dbReference type="SMART" id="SM00177">
    <property type="entry name" value="ARF"/>
    <property type="match status" value="1"/>
</dbReference>
<keyword evidence="10" id="KW-0449">Lipoprotein</keyword>
<dbReference type="InterPro" id="IPR027417">
    <property type="entry name" value="P-loop_NTPase"/>
</dbReference>
<dbReference type="InterPro" id="IPR006689">
    <property type="entry name" value="Small_GTPase_ARF/SAR"/>
</dbReference>
<evidence type="ECO:0000313" key="13">
    <source>
        <dbReference type="EMBL" id="CUE71451.1"/>
    </source>
</evidence>
<evidence type="ECO:0000256" key="1">
    <source>
        <dbReference type="ARBA" id="ARBA00004555"/>
    </source>
</evidence>
<evidence type="ECO:0000313" key="14">
    <source>
        <dbReference type="Proteomes" id="UP000051952"/>
    </source>
</evidence>
<feature type="binding site" evidence="11">
    <location>
        <begin position="3"/>
        <end position="10"/>
    </location>
    <ligand>
        <name>GTP</name>
        <dbReference type="ChEBI" id="CHEBI:37565"/>
    </ligand>
</feature>
<feature type="binding site" evidence="11">
    <location>
        <position position="46"/>
    </location>
    <ligand>
        <name>GTP</name>
        <dbReference type="ChEBI" id="CHEBI:37565"/>
    </ligand>
</feature>
<evidence type="ECO:0000256" key="6">
    <source>
        <dbReference type="ARBA" id="ARBA00022892"/>
    </source>
</evidence>
<evidence type="ECO:0000256" key="5">
    <source>
        <dbReference type="ARBA" id="ARBA00022741"/>
    </source>
</evidence>
<dbReference type="PROSITE" id="PS51417">
    <property type="entry name" value="ARF"/>
    <property type="match status" value="1"/>
</dbReference>
<feature type="binding site" evidence="12">
    <location>
        <position position="24"/>
    </location>
    <ligand>
        <name>Mg(2+)</name>
        <dbReference type="ChEBI" id="CHEBI:18420"/>
    </ligand>
</feature>
<keyword evidence="12" id="KW-0479">Metal-binding</keyword>
<dbReference type="InterPro" id="IPR024156">
    <property type="entry name" value="Small_GTPase_ARF"/>
</dbReference>
<dbReference type="GO" id="GO:0015031">
    <property type="term" value="P:protein transport"/>
    <property type="evidence" value="ECO:0007669"/>
    <property type="project" value="UniProtKB-KW"/>
</dbReference>
<keyword evidence="3" id="KW-0813">Transport</keyword>
<dbReference type="GO" id="GO:0016192">
    <property type="term" value="P:vesicle-mediated transport"/>
    <property type="evidence" value="ECO:0007669"/>
    <property type="project" value="UniProtKB-KW"/>
</dbReference>